<sequence length="224" mass="25394">MMALRRVMEVPRLKWESLIYEDPEGGKIVIWPHLPCVVMPNSLRYKKWDGLALLYSKDDVAILKEEDKDEIKSPGINVEAVLSSGGTMSLLLRDIQSLDVNGPSIPDPEPIRLLKHAENTGGKPVYTIIPEITDNDWEEWYSKCADSQVKLINLLKTINKSRRYTKNRLKASKNVEISEKVNSELGAAAAACASWWIEEQRVLTEDLIKERDERSCSENKGCIV</sequence>
<dbReference type="AlphaFoldDB" id="A0A1B1TEX3"/>
<evidence type="ECO:0000313" key="1">
    <source>
        <dbReference type="EMBL" id="ANV80837.1"/>
    </source>
</evidence>
<accession>A0A1B1TEX3</accession>
<name>A0A1B1TEX3_9ARCH</name>
<organism evidence="1">
    <name type="scientific">uncultured Poseidoniia archaeon</name>
    <dbReference type="NCBI Taxonomy" id="1697135"/>
    <lineage>
        <taxon>Archaea</taxon>
        <taxon>Methanobacteriati</taxon>
        <taxon>Thermoplasmatota</taxon>
        <taxon>Candidatus Poseidoniia</taxon>
        <taxon>environmental samples</taxon>
    </lineage>
</organism>
<proteinExistence type="predicted"/>
<reference evidence="1" key="1">
    <citation type="submission" date="2014-11" db="EMBL/GenBank/DDBJ databases">
        <authorList>
            <person name="Zhu J."/>
            <person name="Qi W."/>
            <person name="Song R."/>
        </authorList>
    </citation>
    <scope>NUCLEOTIDE SEQUENCE</scope>
</reference>
<dbReference type="EMBL" id="KP211909">
    <property type="protein sequence ID" value="ANV80837.1"/>
    <property type="molecule type" value="Genomic_DNA"/>
</dbReference>
<protein>
    <submittedName>
        <fullName evidence="1">Uncharacterized protein</fullName>
    </submittedName>
</protein>
<reference evidence="1" key="2">
    <citation type="journal article" date="2015" name="ISME J.">
        <title>A new class of marine Euryarchaeota group II from the Mediterranean deep chlorophyll maximum.</title>
        <authorList>
            <person name="Martin-Cuadrado A.B."/>
            <person name="Garcia-Heredia I."/>
            <person name="Molto A.G."/>
            <person name="Lopez-Ubeda R."/>
            <person name="Kimes N."/>
            <person name="Lopez-Garcia P."/>
            <person name="Moreira D."/>
            <person name="Rodriguez-Valera F."/>
        </authorList>
    </citation>
    <scope>NUCLEOTIDE SEQUENCE</scope>
</reference>